<keyword evidence="2" id="KW-1185">Reference proteome</keyword>
<reference evidence="1 2" key="1">
    <citation type="submission" date="2024-01" db="EMBL/GenBank/DDBJ databases">
        <title>The complete chloroplast genome sequence of Lithospermum erythrorhizon: insights into the phylogenetic relationship among Boraginaceae species and the maternal lineages of purple gromwells.</title>
        <authorList>
            <person name="Okada T."/>
            <person name="Watanabe K."/>
        </authorList>
    </citation>
    <scope>NUCLEOTIDE SEQUENCE [LARGE SCALE GENOMIC DNA]</scope>
</reference>
<evidence type="ECO:0000313" key="1">
    <source>
        <dbReference type="EMBL" id="GAA0170771.1"/>
    </source>
</evidence>
<evidence type="ECO:0000313" key="2">
    <source>
        <dbReference type="Proteomes" id="UP001454036"/>
    </source>
</evidence>
<proteinExistence type="predicted"/>
<sequence length="141" mass="14764">MAAQLCFFPLVSSKNPHFSIDSLKSVDLGFSCFSSFQCTHRLNKPCLVARIKLPYASVAGDGVEEMVILGVLEVVAVMTGTRLRGLLFGTVLDQLGHFLAGLEGWRQWGAVGLEGCGGCGSGECQSSPSVVGLGICPSGIV</sequence>
<accession>A0AAV3R583</accession>
<dbReference type="EMBL" id="BAABME010007388">
    <property type="protein sequence ID" value="GAA0170771.1"/>
    <property type="molecule type" value="Genomic_DNA"/>
</dbReference>
<dbReference type="AlphaFoldDB" id="A0AAV3R583"/>
<dbReference type="Proteomes" id="UP001454036">
    <property type="component" value="Unassembled WGS sequence"/>
</dbReference>
<name>A0AAV3R583_LITER</name>
<gene>
    <name evidence="1" type="ORF">LIER_24959</name>
</gene>
<organism evidence="1 2">
    <name type="scientific">Lithospermum erythrorhizon</name>
    <name type="common">Purple gromwell</name>
    <name type="synonym">Lithospermum officinale var. erythrorhizon</name>
    <dbReference type="NCBI Taxonomy" id="34254"/>
    <lineage>
        <taxon>Eukaryota</taxon>
        <taxon>Viridiplantae</taxon>
        <taxon>Streptophyta</taxon>
        <taxon>Embryophyta</taxon>
        <taxon>Tracheophyta</taxon>
        <taxon>Spermatophyta</taxon>
        <taxon>Magnoliopsida</taxon>
        <taxon>eudicotyledons</taxon>
        <taxon>Gunneridae</taxon>
        <taxon>Pentapetalae</taxon>
        <taxon>asterids</taxon>
        <taxon>lamiids</taxon>
        <taxon>Boraginales</taxon>
        <taxon>Boraginaceae</taxon>
        <taxon>Boraginoideae</taxon>
        <taxon>Lithospermeae</taxon>
        <taxon>Lithospermum</taxon>
    </lineage>
</organism>
<protein>
    <submittedName>
        <fullName evidence="1">Uncharacterized protein</fullName>
    </submittedName>
</protein>
<comment type="caution">
    <text evidence="1">The sequence shown here is derived from an EMBL/GenBank/DDBJ whole genome shotgun (WGS) entry which is preliminary data.</text>
</comment>